<evidence type="ECO:0000256" key="4">
    <source>
        <dbReference type="ARBA" id="ARBA00023242"/>
    </source>
</evidence>
<dbReference type="PANTHER" id="PTHR12786">
    <property type="entry name" value="SPLICING FACTOR SF3A-RELATED"/>
    <property type="match status" value="1"/>
</dbReference>
<evidence type="ECO:0000256" key="1">
    <source>
        <dbReference type="ARBA" id="ARBA00004123"/>
    </source>
</evidence>
<name>A0A6A3C1L8_HIBSY</name>
<accession>A0A6A3C1L8</accession>
<comment type="caution">
    <text evidence="6">The sequence shown here is derived from an EMBL/GenBank/DDBJ whole genome shotgun (WGS) entry which is preliminary data.</text>
</comment>
<gene>
    <name evidence="6" type="ORF">F3Y22_tig00013680pilonHSYRG00103</name>
</gene>
<keyword evidence="4" id="KW-0539">Nucleus</keyword>
<feature type="domain" description="SDE2/SF3A3 SAP" evidence="5">
    <location>
        <begin position="144"/>
        <end position="199"/>
    </location>
</feature>
<dbReference type="GO" id="GO:0005634">
    <property type="term" value="C:nucleus"/>
    <property type="evidence" value="ECO:0007669"/>
    <property type="project" value="UniProtKB-SubCell"/>
</dbReference>
<evidence type="ECO:0000256" key="3">
    <source>
        <dbReference type="ARBA" id="ARBA00023187"/>
    </source>
</evidence>
<dbReference type="EMBL" id="VEPZ02000555">
    <property type="protein sequence ID" value="KAE8722776.1"/>
    <property type="molecule type" value="Genomic_DNA"/>
</dbReference>
<evidence type="ECO:0000313" key="6">
    <source>
        <dbReference type="EMBL" id="KAE8722776.1"/>
    </source>
</evidence>
<dbReference type="Proteomes" id="UP000436088">
    <property type="component" value="Unassembled WGS sequence"/>
</dbReference>
<dbReference type="PANTHER" id="PTHR12786:SF1">
    <property type="entry name" value="SPLICING REGULATOR SDE2"/>
    <property type="match status" value="1"/>
</dbReference>
<evidence type="ECO:0000259" key="5">
    <source>
        <dbReference type="Pfam" id="PF13297"/>
    </source>
</evidence>
<keyword evidence="2" id="KW-0507">mRNA processing</keyword>
<keyword evidence="3" id="KW-0508">mRNA splicing</keyword>
<dbReference type="InterPro" id="IPR051421">
    <property type="entry name" value="RNA_Proc_DNA_Dmg_Regulator"/>
</dbReference>
<evidence type="ECO:0000256" key="2">
    <source>
        <dbReference type="ARBA" id="ARBA00022664"/>
    </source>
</evidence>
<dbReference type="GO" id="GO:0006397">
    <property type="term" value="P:mRNA processing"/>
    <property type="evidence" value="ECO:0007669"/>
    <property type="project" value="UniProtKB-KW"/>
</dbReference>
<dbReference type="GO" id="GO:0008380">
    <property type="term" value="P:RNA splicing"/>
    <property type="evidence" value="ECO:0007669"/>
    <property type="project" value="UniProtKB-KW"/>
</dbReference>
<dbReference type="InterPro" id="IPR025086">
    <property type="entry name" value="SDE2/SF3A3_SAP"/>
</dbReference>
<protein>
    <recommendedName>
        <fullName evidence="5">SDE2/SF3A3 SAP domain-containing protein</fullName>
    </recommendedName>
</protein>
<comment type="subcellular location">
    <subcellularLocation>
        <location evidence="1">Nucleus</location>
    </subcellularLocation>
</comment>
<evidence type="ECO:0000313" key="7">
    <source>
        <dbReference type="Proteomes" id="UP000436088"/>
    </source>
</evidence>
<proteinExistence type="predicted"/>
<sequence length="200" mass="22570">MRNRGEAEKYVAKYREQSARCVAVVEESVRVASQNGKRKVVPGGVDPKKLKIWMGKGKWMRVIVIAMIVDMEFLGGASSETGSEEEKEVVLQQNSKSCGEDAPTMVEADAIAGSEAAQADGMLEYMELKRKIQWKYLVKIPVFYLQKMEELEVLGLERLNSELHERKLKCGSTLQERAASLFLLKFTPFDKLPKKLLAKK</sequence>
<keyword evidence="7" id="KW-1185">Reference proteome</keyword>
<dbReference type="Pfam" id="PF13297">
    <property type="entry name" value="SDE2_2C"/>
    <property type="match status" value="1"/>
</dbReference>
<dbReference type="AlphaFoldDB" id="A0A6A3C1L8"/>
<reference evidence="6" key="1">
    <citation type="submission" date="2019-09" db="EMBL/GenBank/DDBJ databases">
        <title>Draft genome information of white flower Hibiscus syriacus.</title>
        <authorList>
            <person name="Kim Y.-M."/>
        </authorList>
    </citation>
    <scope>NUCLEOTIDE SEQUENCE [LARGE SCALE GENOMIC DNA]</scope>
    <source>
        <strain evidence="6">YM2019G1</strain>
    </source>
</reference>
<organism evidence="6 7">
    <name type="scientific">Hibiscus syriacus</name>
    <name type="common">Rose of Sharon</name>
    <dbReference type="NCBI Taxonomy" id="106335"/>
    <lineage>
        <taxon>Eukaryota</taxon>
        <taxon>Viridiplantae</taxon>
        <taxon>Streptophyta</taxon>
        <taxon>Embryophyta</taxon>
        <taxon>Tracheophyta</taxon>
        <taxon>Spermatophyta</taxon>
        <taxon>Magnoliopsida</taxon>
        <taxon>eudicotyledons</taxon>
        <taxon>Gunneridae</taxon>
        <taxon>Pentapetalae</taxon>
        <taxon>rosids</taxon>
        <taxon>malvids</taxon>
        <taxon>Malvales</taxon>
        <taxon>Malvaceae</taxon>
        <taxon>Malvoideae</taxon>
        <taxon>Hibiscus</taxon>
    </lineage>
</organism>